<dbReference type="WBParaSite" id="HPLM_0000005701-mRNA-1">
    <property type="protein sequence ID" value="HPLM_0000005701-mRNA-1"/>
    <property type="gene ID" value="HPLM_0000005701"/>
</dbReference>
<proteinExistence type="predicted"/>
<feature type="compositionally biased region" description="Polar residues" evidence="1">
    <location>
        <begin position="487"/>
        <end position="504"/>
    </location>
</feature>
<evidence type="ECO:0000256" key="1">
    <source>
        <dbReference type="SAM" id="MobiDB-lite"/>
    </source>
</evidence>
<feature type="region of interest" description="Disordered" evidence="1">
    <location>
        <begin position="121"/>
        <end position="179"/>
    </location>
</feature>
<feature type="compositionally biased region" description="Low complexity" evidence="1">
    <location>
        <begin position="151"/>
        <end position="162"/>
    </location>
</feature>
<feature type="compositionally biased region" description="Basic and acidic residues" evidence="1">
    <location>
        <begin position="286"/>
        <end position="296"/>
    </location>
</feature>
<feature type="compositionally biased region" description="Polar residues" evidence="1">
    <location>
        <begin position="163"/>
        <end position="179"/>
    </location>
</feature>
<feature type="compositionally biased region" description="Low complexity" evidence="1">
    <location>
        <begin position="592"/>
        <end position="602"/>
    </location>
</feature>
<evidence type="ECO:0000313" key="2">
    <source>
        <dbReference type="WBParaSite" id="HPLM_0000005701-mRNA-1"/>
    </source>
</evidence>
<feature type="region of interest" description="Disordered" evidence="1">
    <location>
        <begin position="194"/>
        <end position="371"/>
    </location>
</feature>
<feature type="compositionally biased region" description="Basic and acidic residues" evidence="1">
    <location>
        <begin position="505"/>
        <end position="520"/>
    </location>
</feature>
<protein>
    <submittedName>
        <fullName evidence="2">TPX2 domain-containing protein</fullName>
    </submittedName>
</protein>
<feature type="compositionally biased region" description="Polar residues" evidence="1">
    <location>
        <begin position="259"/>
        <end position="276"/>
    </location>
</feature>
<dbReference type="OMA" id="NEGRHDP"/>
<feature type="region of interest" description="Disordered" evidence="1">
    <location>
        <begin position="52"/>
        <end position="73"/>
    </location>
</feature>
<organism evidence="2">
    <name type="scientific">Haemonchus placei</name>
    <name type="common">Barber's pole worm</name>
    <dbReference type="NCBI Taxonomy" id="6290"/>
    <lineage>
        <taxon>Eukaryota</taxon>
        <taxon>Metazoa</taxon>
        <taxon>Ecdysozoa</taxon>
        <taxon>Nematoda</taxon>
        <taxon>Chromadorea</taxon>
        <taxon>Rhabditida</taxon>
        <taxon>Rhabditina</taxon>
        <taxon>Rhabditomorpha</taxon>
        <taxon>Strongyloidea</taxon>
        <taxon>Trichostrongylidae</taxon>
        <taxon>Haemonchus</taxon>
    </lineage>
</organism>
<feature type="compositionally biased region" description="Polar residues" evidence="1">
    <location>
        <begin position="212"/>
        <end position="234"/>
    </location>
</feature>
<feature type="compositionally biased region" description="Polar residues" evidence="1">
    <location>
        <begin position="344"/>
        <end position="371"/>
    </location>
</feature>
<feature type="region of interest" description="Disordered" evidence="1">
    <location>
        <begin position="391"/>
        <end position="415"/>
    </location>
</feature>
<feature type="compositionally biased region" description="Low complexity" evidence="1">
    <location>
        <begin position="544"/>
        <end position="585"/>
    </location>
</feature>
<feature type="compositionally biased region" description="Low complexity" evidence="1">
    <location>
        <begin position="131"/>
        <end position="143"/>
    </location>
</feature>
<accession>A0A0N4VS02</accession>
<sequence>MSDRMDSTYDHVNARCWGSLEEDLPEYLCDEFFRTHGDIDVTEANPAASRVVENEGRHDPQVNSELPQDENRPQEAVKATASEYQDGNRLQQPVEAKTSENIGDLTRLAMFDKQNNVLRQSQVQHEQKTVAAATSSASTALSSRHTAQHQTPTRVAAAPATRMQSSVSQQTGPVSSARTRLTPVSMRDKKAIPTRIATHTAGLKPGPLRVVSDSQQQISNTVEAPTEPTTSRLRSTSRHDRNLAGGPLTRARSKEPGLSSETANEARSIPSDQDNLAISVGQVGVRTERRARDRAPRANTSSSARNPLRNGPVRIGRYPQPADASLSSATVPSENEFRRELVTRVSSLGPTPRSTSTPRNGSRAVVTSANRSTSCSRRLVAIAPRAASSRTGTVTAGSATAQQGTTSRVTRNENTRPIKPRSTVIHSTPVIPREKGDGTPSSAFRRELRRYPAPTGLTPRHRPPTIPKGYGFRAKTSKVERPPQMGSLASSTVEVGPTTSSATEARSRNVLSRERERAMIDRLAVPRNAASRSPLKNVHTHGLSCVKGRSRSSSSRPTSALSNSSAPSSSRALFFSEASRPASAEPNERAEPAAANRVNSDV</sequence>
<feature type="compositionally biased region" description="Low complexity" evidence="1">
    <location>
        <begin position="391"/>
        <end position="407"/>
    </location>
</feature>
<reference evidence="2" key="1">
    <citation type="submission" date="2017-02" db="UniProtKB">
        <authorList>
            <consortium name="WormBaseParasite"/>
        </authorList>
    </citation>
    <scope>IDENTIFICATION</scope>
</reference>
<dbReference type="AlphaFoldDB" id="A0A0N4VS02"/>
<feature type="region of interest" description="Disordered" evidence="1">
    <location>
        <begin position="477"/>
        <end position="602"/>
    </location>
</feature>
<name>A0A0N4VS02_HAEPC</name>